<dbReference type="EMBL" id="JBJUIK010000004">
    <property type="protein sequence ID" value="KAL3530090.1"/>
    <property type="molecule type" value="Genomic_DNA"/>
</dbReference>
<feature type="compositionally biased region" description="Basic and acidic residues" evidence="1">
    <location>
        <begin position="164"/>
        <end position="181"/>
    </location>
</feature>
<dbReference type="Proteomes" id="UP001630127">
    <property type="component" value="Unassembled WGS sequence"/>
</dbReference>
<evidence type="ECO:0000313" key="3">
    <source>
        <dbReference type="Proteomes" id="UP001630127"/>
    </source>
</evidence>
<dbReference type="AlphaFoldDB" id="A0ABD3AE32"/>
<organism evidence="2 3">
    <name type="scientific">Cinchona calisaya</name>
    <dbReference type="NCBI Taxonomy" id="153742"/>
    <lineage>
        <taxon>Eukaryota</taxon>
        <taxon>Viridiplantae</taxon>
        <taxon>Streptophyta</taxon>
        <taxon>Embryophyta</taxon>
        <taxon>Tracheophyta</taxon>
        <taxon>Spermatophyta</taxon>
        <taxon>Magnoliopsida</taxon>
        <taxon>eudicotyledons</taxon>
        <taxon>Gunneridae</taxon>
        <taxon>Pentapetalae</taxon>
        <taxon>asterids</taxon>
        <taxon>lamiids</taxon>
        <taxon>Gentianales</taxon>
        <taxon>Rubiaceae</taxon>
        <taxon>Cinchonoideae</taxon>
        <taxon>Cinchoneae</taxon>
        <taxon>Cinchona</taxon>
    </lineage>
</organism>
<reference evidence="2 3" key="1">
    <citation type="submission" date="2024-11" db="EMBL/GenBank/DDBJ databases">
        <title>A near-complete genome assembly of Cinchona calisaya.</title>
        <authorList>
            <person name="Lian D.C."/>
            <person name="Zhao X.W."/>
            <person name="Wei L."/>
        </authorList>
    </citation>
    <scope>NUCLEOTIDE SEQUENCE [LARGE SCALE GENOMIC DNA]</scope>
    <source>
        <tissue evidence="2">Nenye</tissue>
    </source>
</reference>
<feature type="region of interest" description="Disordered" evidence="1">
    <location>
        <begin position="44"/>
        <end position="84"/>
    </location>
</feature>
<accession>A0ABD3AE32</accession>
<sequence>MNGTELLHFSWSLCIGAEVAVQTAAGAGPATRVVHRAAVFPSQAEKTDYMSDPSSSTVEADATPTPTAPSPTVPPSSSTSTYESVPSLPLVVDLSLPVEAASIVPPQPSLRHSQPPSQHPMLTRSRDGTRKARSFLATKDPVPQSFLSILSASSSNEPTSYRQALKDDKWKAAMEDGRRSGQEAAAQEG</sequence>
<proteinExistence type="predicted"/>
<feature type="region of interest" description="Disordered" evidence="1">
    <location>
        <begin position="103"/>
        <end position="139"/>
    </location>
</feature>
<evidence type="ECO:0000313" key="2">
    <source>
        <dbReference type="EMBL" id="KAL3530090.1"/>
    </source>
</evidence>
<gene>
    <name evidence="2" type="ORF">ACH5RR_009412</name>
</gene>
<protein>
    <submittedName>
        <fullName evidence="2">Uncharacterized protein</fullName>
    </submittedName>
</protein>
<keyword evidence="3" id="KW-1185">Reference proteome</keyword>
<feature type="region of interest" description="Disordered" evidence="1">
    <location>
        <begin position="151"/>
        <end position="189"/>
    </location>
</feature>
<comment type="caution">
    <text evidence="2">The sequence shown here is derived from an EMBL/GenBank/DDBJ whole genome shotgun (WGS) entry which is preliminary data.</text>
</comment>
<feature type="compositionally biased region" description="Low complexity" evidence="1">
    <location>
        <begin position="75"/>
        <end position="84"/>
    </location>
</feature>
<name>A0ABD3AE32_9GENT</name>
<evidence type="ECO:0000256" key="1">
    <source>
        <dbReference type="SAM" id="MobiDB-lite"/>
    </source>
</evidence>